<evidence type="ECO:0000259" key="7">
    <source>
        <dbReference type="PROSITE" id="PS50850"/>
    </source>
</evidence>
<keyword evidence="4 6" id="KW-0472">Membrane</keyword>
<evidence type="ECO:0000256" key="3">
    <source>
        <dbReference type="ARBA" id="ARBA00022989"/>
    </source>
</evidence>
<dbReference type="GO" id="GO:0005886">
    <property type="term" value="C:plasma membrane"/>
    <property type="evidence" value="ECO:0007669"/>
    <property type="project" value="UniProtKB-SubCell"/>
</dbReference>
<name>Q2JBC3_FRACC</name>
<protein>
    <submittedName>
        <fullName evidence="8">Major facilitator superfamily MFS_1</fullName>
    </submittedName>
</protein>
<dbReference type="GO" id="GO:0022857">
    <property type="term" value="F:transmembrane transporter activity"/>
    <property type="evidence" value="ECO:0007669"/>
    <property type="project" value="InterPro"/>
</dbReference>
<keyword evidence="9" id="KW-1185">Reference proteome</keyword>
<dbReference type="PROSITE" id="PS50850">
    <property type="entry name" value="MFS"/>
    <property type="match status" value="1"/>
</dbReference>
<feature type="transmembrane region" description="Helical" evidence="6">
    <location>
        <begin position="476"/>
        <end position="494"/>
    </location>
</feature>
<dbReference type="EMBL" id="CP000249">
    <property type="protein sequence ID" value="ABD11419.1"/>
    <property type="molecule type" value="Genomic_DNA"/>
</dbReference>
<dbReference type="InterPro" id="IPR020846">
    <property type="entry name" value="MFS_dom"/>
</dbReference>
<feature type="transmembrane region" description="Helical" evidence="6">
    <location>
        <begin position="79"/>
        <end position="100"/>
    </location>
</feature>
<keyword evidence="3 6" id="KW-1133">Transmembrane helix</keyword>
<evidence type="ECO:0000256" key="6">
    <source>
        <dbReference type="SAM" id="Phobius"/>
    </source>
</evidence>
<comment type="subcellular location">
    <subcellularLocation>
        <location evidence="1">Cell membrane</location>
        <topology evidence="1">Multi-pass membrane protein</topology>
    </subcellularLocation>
</comment>
<dbReference type="InterPro" id="IPR036259">
    <property type="entry name" value="MFS_trans_sf"/>
</dbReference>
<feature type="region of interest" description="Disordered" evidence="5">
    <location>
        <begin position="1"/>
        <end position="31"/>
    </location>
</feature>
<accession>Q2JBC3</accession>
<proteinExistence type="predicted"/>
<organism evidence="8 9">
    <name type="scientific">Frankia casuarinae (strain DSM 45818 / CECT 9043 / HFP020203 / CcI3)</name>
    <dbReference type="NCBI Taxonomy" id="106370"/>
    <lineage>
        <taxon>Bacteria</taxon>
        <taxon>Bacillati</taxon>
        <taxon>Actinomycetota</taxon>
        <taxon>Actinomycetes</taxon>
        <taxon>Frankiales</taxon>
        <taxon>Frankiaceae</taxon>
        <taxon>Frankia</taxon>
    </lineage>
</organism>
<feature type="transmembrane region" description="Helical" evidence="6">
    <location>
        <begin position="233"/>
        <end position="252"/>
    </location>
</feature>
<feature type="transmembrane region" description="Helical" evidence="6">
    <location>
        <begin position="306"/>
        <end position="327"/>
    </location>
</feature>
<evidence type="ECO:0000256" key="2">
    <source>
        <dbReference type="ARBA" id="ARBA00022692"/>
    </source>
</evidence>
<feature type="transmembrane region" description="Helical" evidence="6">
    <location>
        <begin position="333"/>
        <end position="353"/>
    </location>
</feature>
<evidence type="ECO:0000256" key="4">
    <source>
        <dbReference type="ARBA" id="ARBA00023136"/>
    </source>
</evidence>
<dbReference type="PANTHER" id="PTHR42718:SF39">
    <property type="entry name" value="ACTINORHODIN TRANSPORTER-RELATED"/>
    <property type="match status" value="1"/>
</dbReference>
<dbReference type="PhylomeDB" id="Q2JBC3"/>
<dbReference type="AlphaFoldDB" id="Q2JBC3"/>
<dbReference type="Pfam" id="PF07690">
    <property type="entry name" value="MFS_1"/>
    <property type="match status" value="2"/>
</dbReference>
<keyword evidence="2 6" id="KW-0812">Transmembrane</keyword>
<dbReference type="eggNOG" id="COG2814">
    <property type="taxonomic scope" value="Bacteria"/>
</dbReference>
<feature type="domain" description="Major facilitator superfamily (MFS) profile" evidence="7">
    <location>
        <begin position="43"/>
        <end position="500"/>
    </location>
</feature>
<evidence type="ECO:0000256" key="5">
    <source>
        <dbReference type="SAM" id="MobiDB-lite"/>
    </source>
</evidence>
<feature type="transmembrane region" description="Helical" evidence="6">
    <location>
        <begin position="142"/>
        <end position="159"/>
    </location>
</feature>
<dbReference type="CDD" id="cd17321">
    <property type="entry name" value="MFS_MMR_MDR_like"/>
    <property type="match status" value="1"/>
</dbReference>
<feature type="transmembrane region" description="Helical" evidence="6">
    <location>
        <begin position="394"/>
        <end position="422"/>
    </location>
</feature>
<feature type="transmembrane region" description="Helical" evidence="6">
    <location>
        <begin position="47"/>
        <end position="67"/>
    </location>
</feature>
<dbReference type="SUPFAM" id="SSF103473">
    <property type="entry name" value="MFS general substrate transporter"/>
    <property type="match status" value="2"/>
</dbReference>
<feature type="transmembrane region" description="Helical" evidence="6">
    <location>
        <begin position="166"/>
        <end position="190"/>
    </location>
</feature>
<feature type="transmembrane region" description="Helical" evidence="6">
    <location>
        <begin position="112"/>
        <end position="136"/>
    </location>
</feature>
<dbReference type="Proteomes" id="UP000001937">
    <property type="component" value="Chromosome"/>
</dbReference>
<reference evidence="8 9" key="1">
    <citation type="journal article" date="2007" name="Genome Res.">
        <title>Genome characteristics of facultatively symbiotic Frankia sp. strains reflect host range and host plant biogeography.</title>
        <authorList>
            <person name="Normand P."/>
            <person name="Lapierre P."/>
            <person name="Tisa L.S."/>
            <person name="Gogarten J.P."/>
            <person name="Alloisio N."/>
            <person name="Bagnarol E."/>
            <person name="Bassi C.A."/>
            <person name="Berry A.M."/>
            <person name="Bickhart D.M."/>
            <person name="Choisne N."/>
            <person name="Couloux A."/>
            <person name="Cournoyer B."/>
            <person name="Cruveiller S."/>
            <person name="Daubin V."/>
            <person name="Demange N."/>
            <person name="Francino M.P."/>
            <person name="Goltsman E."/>
            <person name="Huang Y."/>
            <person name="Kopp O.R."/>
            <person name="Labarre L."/>
            <person name="Lapidus A."/>
            <person name="Lavire C."/>
            <person name="Marechal J."/>
            <person name="Martinez M."/>
            <person name="Mastronunzio J.E."/>
            <person name="Mullin B.C."/>
            <person name="Niemann J."/>
            <person name="Pujic P."/>
            <person name="Rawnsley T."/>
            <person name="Rouy Z."/>
            <person name="Schenowitz C."/>
            <person name="Sellstedt A."/>
            <person name="Tavares F."/>
            <person name="Tomkins J.P."/>
            <person name="Vallenet D."/>
            <person name="Valverde C."/>
            <person name="Wall L.G."/>
            <person name="Wang Y."/>
            <person name="Medigue C."/>
            <person name="Benson D.R."/>
        </authorList>
    </citation>
    <scope>NUCLEOTIDE SEQUENCE [LARGE SCALE GENOMIC DNA]</scope>
    <source>
        <strain evidence="9">DSM 45818 / CECT 9043 / CcI3</strain>
    </source>
</reference>
<dbReference type="KEGG" id="fra:Francci3_2045"/>
<sequence length="506" mass="51853">MRYESSRTVSADVARTRPAMSGAGSGAVAAPGQTAAGPAAEPAYPRILLAAGMVLADTSILNVVSPVMRDQFNASIGSLQLAIAGYQIGYASVLVAAGAVGDRRGRPETFRIGLAAFALTSIACAAAPNIGCLIAFRVVQGLAAGVLFPQILGIIRGAVADRQVGLVAAMSMIMSLATVVGPIVAGVIVYSAPSSFSWRLVFLINVPFCLWAWSGTPRVASGGRSSLNGQLDVVGALGIAALVTAIALPLTLGRSLGWPLWALLLLVCAAPAAVLYAWHQRLRHDRQLPCTFPVSAFRERQLLQAAIAYFLFFAASTCFFLYFSIFLEEGAGASPLAAGLSLAPYGIGAAITAKASSRLVARTSIRTVVVSGALLCALGSLGTCLLVAHLSRGWLVAGAAPALIVTGAGLGLVVSTVLRLVLALAPPQEAGSVGGALSTGQQIGGAIGILLFGLFFPIHLSPSVDLGSLRVGIEHGLIYEASAFALVAALFTLTSQRRGAGPRQAR</sequence>
<evidence type="ECO:0000313" key="8">
    <source>
        <dbReference type="EMBL" id="ABD11419.1"/>
    </source>
</evidence>
<evidence type="ECO:0000313" key="9">
    <source>
        <dbReference type="Proteomes" id="UP000001937"/>
    </source>
</evidence>
<feature type="transmembrane region" description="Helical" evidence="6">
    <location>
        <begin position="365"/>
        <end position="388"/>
    </location>
</feature>
<feature type="transmembrane region" description="Helical" evidence="6">
    <location>
        <begin position="258"/>
        <end position="278"/>
    </location>
</feature>
<evidence type="ECO:0000256" key="1">
    <source>
        <dbReference type="ARBA" id="ARBA00004651"/>
    </source>
</evidence>
<dbReference type="Gene3D" id="1.20.1720.10">
    <property type="entry name" value="Multidrug resistance protein D"/>
    <property type="match status" value="1"/>
</dbReference>
<dbReference type="PANTHER" id="PTHR42718">
    <property type="entry name" value="MAJOR FACILITATOR SUPERFAMILY MULTIDRUG TRANSPORTER MFSC"/>
    <property type="match status" value="1"/>
</dbReference>
<gene>
    <name evidence="8" type="ordered locus">Francci3_2045</name>
</gene>
<dbReference type="STRING" id="106370.Francci3_2045"/>
<dbReference type="InterPro" id="IPR011701">
    <property type="entry name" value="MFS"/>
</dbReference>
<dbReference type="Gene3D" id="1.20.1250.20">
    <property type="entry name" value="MFS general substrate transporter like domains"/>
    <property type="match status" value="1"/>
</dbReference>
<feature type="compositionally biased region" description="Low complexity" evidence="5">
    <location>
        <begin position="18"/>
        <end position="31"/>
    </location>
</feature>
<feature type="transmembrane region" description="Helical" evidence="6">
    <location>
        <begin position="196"/>
        <end position="213"/>
    </location>
</feature>
<dbReference type="HOGENOM" id="CLU_000960_28_2_11"/>
<feature type="transmembrane region" description="Helical" evidence="6">
    <location>
        <begin position="443"/>
        <end position="464"/>
    </location>
</feature>